<name>E3NLX5_CAERE</name>
<dbReference type="AlphaFoldDB" id="E3NLX5"/>
<dbReference type="OrthoDB" id="5850836at2759"/>
<dbReference type="Proteomes" id="UP000008281">
    <property type="component" value="Unassembled WGS sequence"/>
</dbReference>
<feature type="region of interest" description="Disordered" evidence="1">
    <location>
        <begin position="80"/>
        <end position="113"/>
    </location>
</feature>
<feature type="compositionally biased region" description="Polar residues" evidence="1">
    <location>
        <begin position="97"/>
        <end position="112"/>
    </location>
</feature>
<dbReference type="GeneID" id="9823438"/>
<dbReference type="FunCoup" id="E3NLX5">
    <property type="interactions" value="1821"/>
</dbReference>
<dbReference type="HOGENOM" id="CLU_720102_0_0_1"/>
<reference evidence="2" key="1">
    <citation type="submission" date="2007-07" db="EMBL/GenBank/DDBJ databases">
        <title>PCAP assembly of the Caenorhabditis remanei genome.</title>
        <authorList>
            <consortium name="The Caenorhabditis remanei Sequencing Consortium"/>
            <person name="Wilson R.K."/>
        </authorList>
    </citation>
    <scope>NUCLEOTIDE SEQUENCE [LARGE SCALE GENOMIC DNA]</scope>
    <source>
        <strain evidence="2">PB4641</strain>
    </source>
</reference>
<dbReference type="EMBL" id="DS268948">
    <property type="protein sequence ID" value="EFP06204.1"/>
    <property type="molecule type" value="Genomic_DNA"/>
</dbReference>
<proteinExistence type="predicted"/>
<feature type="compositionally biased region" description="Low complexity" evidence="1">
    <location>
        <begin position="84"/>
        <end position="96"/>
    </location>
</feature>
<sequence length="407" mass="45437">MLDFVFRTMLKFVKKKTGAATTPPPPAVEISRPSNLIVSKHRLVRTDGDFILIMEDEKVIGLLDKRDLELAVVPTFDAPSRRISTTSTPPTTSSSPQSQAYLIPTSSSSNRSAAGEVDVVPLLSSPIGISPNKYKTLPAGAFSSKQQQQQQPWLQWQFSQNHDFNEPISNYKSTSVEQLFSPPIPTPRNRSESTLQAQGSHKYDTITFAQPNVSSSAQCNVEIRLGDDRTPPPPPNRAPPVPLCYTPCLSAVFVPADNLDYTQVQSVSVEDPDLAEMTLDEMRKHAEDIESYIQGQVQEKWCQEKAQTEKWIENIAGRVAKAETMNTIKLEMSSRKRPSLSHAFDQFKESCPSLAPSDPDPNNGYERLYYSSRDVSRDVSRNVSRNVSPVRRQFSAESDGDIEDIRF</sequence>
<evidence type="ECO:0000313" key="2">
    <source>
        <dbReference type="EMBL" id="EFP06204.1"/>
    </source>
</evidence>
<organism evidence="3">
    <name type="scientific">Caenorhabditis remanei</name>
    <name type="common">Caenorhabditis vulgaris</name>
    <dbReference type="NCBI Taxonomy" id="31234"/>
    <lineage>
        <taxon>Eukaryota</taxon>
        <taxon>Metazoa</taxon>
        <taxon>Ecdysozoa</taxon>
        <taxon>Nematoda</taxon>
        <taxon>Chromadorea</taxon>
        <taxon>Rhabditida</taxon>
        <taxon>Rhabditina</taxon>
        <taxon>Rhabditomorpha</taxon>
        <taxon>Rhabditoidea</taxon>
        <taxon>Rhabditidae</taxon>
        <taxon>Peloderinae</taxon>
        <taxon>Caenorhabditis</taxon>
    </lineage>
</organism>
<dbReference type="KEGG" id="crq:GCK72_016489"/>
<dbReference type="eggNOG" id="ENOG502TGDZ">
    <property type="taxonomic scope" value="Eukaryota"/>
</dbReference>
<evidence type="ECO:0000256" key="1">
    <source>
        <dbReference type="SAM" id="MobiDB-lite"/>
    </source>
</evidence>
<dbReference type="RefSeq" id="XP_003090599.2">
    <property type="nucleotide sequence ID" value="XM_003090551.2"/>
</dbReference>
<feature type="compositionally biased region" description="Low complexity" evidence="1">
    <location>
        <begin position="381"/>
        <end position="392"/>
    </location>
</feature>
<protein>
    <submittedName>
        <fullName evidence="2">Uncharacterized protein</fullName>
    </submittedName>
</protein>
<gene>
    <name evidence="2" type="ORF">CRE_13801</name>
</gene>
<feature type="region of interest" description="Disordered" evidence="1">
    <location>
        <begin position="379"/>
        <end position="407"/>
    </location>
</feature>
<dbReference type="CTD" id="9823438"/>
<evidence type="ECO:0000313" key="3">
    <source>
        <dbReference type="Proteomes" id="UP000008281"/>
    </source>
</evidence>
<feature type="compositionally biased region" description="Acidic residues" evidence="1">
    <location>
        <begin position="398"/>
        <end position="407"/>
    </location>
</feature>
<accession>E3NLX5</accession>
<keyword evidence="3" id="KW-1185">Reference proteome</keyword>
<dbReference type="OMA" id="QPQGSHK"/>